<keyword evidence="7" id="KW-0206">Cytoskeleton</keyword>
<dbReference type="CDD" id="cd11293">
    <property type="entry name" value="gelsolin_S4_like"/>
    <property type="match status" value="1"/>
</dbReference>
<dbReference type="GO" id="GO:0007015">
    <property type="term" value="P:actin filament organization"/>
    <property type="evidence" value="ECO:0007669"/>
    <property type="project" value="UniProtKB-ARBA"/>
</dbReference>
<dbReference type="InterPro" id="IPR029006">
    <property type="entry name" value="ADF-H/Gelsolin-like_dom_sf"/>
</dbReference>
<dbReference type="PANTHER" id="PTHR11977">
    <property type="entry name" value="VILLIN"/>
    <property type="match status" value="1"/>
</dbReference>
<feature type="domain" description="Gelsolin-like" evidence="8">
    <location>
        <begin position="268"/>
        <end position="336"/>
    </location>
</feature>
<name>A0AAD3T706_NEPGR</name>
<proteinExistence type="inferred from homology"/>
<feature type="domain" description="Gelsolin-like" evidence="8">
    <location>
        <begin position="149"/>
        <end position="217"/>
    </location>
</feature>
<dbReference type="SMART" id="SM00262">
    <property type="entry name" value="GEL"/>
    <property type="match status" value="5"/>
</dbReference>
<dbReference type="SUPFAM" id="SSF82754">
    <property type="entry name" value="C-terminal, gelsolin-like domain of Sec23/24"/>
    <property type="match status" value="1"/>
</dbReference>
<dbReference type="GO" id="GO:0051015">
    <property type="term" value="F:actin filament binding"/>
    <property type="evidence" value="ECO:0007669"/>
    <property type="project" value="InterPro"/>
</dbReference>
<protein>
    <recommendedName>
        <fullName evidence="8">Gelsolin-like domain-containing protein</fullName>
    </recommendedName>
</protein>
<evidence type="ECO:0000256" key="2">
    <source>
        <dbReference type="ARBA" id="ARBA00008418"/>
    </source>
</evidence>
<dbReference type="FunFam" id="3.40.20.10:FF:000033">
    <property type="entry name" value="Villin-4"/>
    <property type="match status" value="1"/>
</dbReference>
<evidence type="ECO:0000256" key="1">
    <source>
        <dbReference type="ARBA" id="ARBA00004245"/>
    </source>
</evidence>
<dbReference type="InterPro" id="IPR036180">
    <property type="entry name" value="Gelsolin-like_dom_sf"/>
</dbReference>
<dbReference type="FunFam" id="3.40.20.10:FF:000001">
    <property type="entry name" value="Gelsolin"/>
    <property type="match status" value="1"/>
</dbReference>
<dbReference type="PRINTS" id="PR00597">
    <property type="entry name" value="GELSOLIN"/>
</dbReference>
<keyword evidence="10" id="KW-1185">Reference proteome</keyword>
<dbReference type="CDD" id="cd11292">
    <property type="entry name" value="gelsolin_S3_like"/>
    <property type="match status" value="1"/>
</dbReference>
<evidence type="ECO:0000313" key="10">
    <source>
        <dbReference type="Proteomes" id="UP001279734"/>
    </source>
</evidence>
<evidence type="ECO:0000313" key="9">
    <source>
        <dbReference type="EMBL" id="GMH23741.1"/>
    </source>
</evidence>
<reference evidence="9" key="1">
    <citation type="submission" date="2023-05" db="EMBL/GenBank/DDBJ databases">
        <title>Nepenthes gracilis genome sequencing.</title>
        <authorList>
            <person name="Fukushima K."/>
        </authorList>
    </citation>
    <scope>NUCLEOTIDE SEQUENCE</scope>
    <source>
        <strain evidence="9">SING2019-196</strain>
    </source>
</reference>
<dbReference type="CDD" id="cd11289">
    <property type="entry name" value="gelsolin_S2_like"/>
    <property type="match status" value="1"/>
</dbReference>
<sequence>MAVSMRDLDSAFQGAGQKAGLEIWHIENFRPTPVNKSSHGKFFTGDSYVVLKTTALKNGALRHDIHYWLGKDTSQDEAGTAAIKTVELDAALGGRAVQYREMQGHETEKFLSYFKPCIIPQEGGVASGFKHHEAAEYKTHLYICRGKHVVHVKEVPFARSSLNHDDIFILDTQLKIFQFNGSNSSIQERAKALEVVQYIKDIYHHGKCEVATVEDGKLMADSGTGEFWGFFGGFAPLPRKAASEEDKASDVLPAKLFCVEKGQAEVIEADSLMKDFLDTNKCYILDCGAEVFVWMGRNTSLDERKSANGAAEELLRSLDRSKSRVTRVIEGFETVTFRSNFDFWPQTTEVAAISEDGRGKVAALLKRQGVNVKGLLKAAPVKEEPQPHIDCTGNLQVWCVSGNEKTLLPASDQSKFYTGDCYIFLYSYPREDKEEQLIGTWFGKQSVEEERTSAVTMASKMIESMKFLPTQARIYEGSEPILFFAIFQNFIVFKGGHSYGYKKHITEKGIPDDTYSESGVALFRVQGFGPDNMQAIQVEPVASSLNSSYCFILHSGSTVFMWSGSLTTPEDQELVERQLDIIKPNLQCKLLKERAESEQFWDLLGGKTLYPSQKIERDSESDPHLFACALSNGELKTIGQCGTNKGLPLL</sequence>
<comment type="caution">
    <text evidence="9">The sequence shown here is derived from an EMBL/GenBank/DDBJ whole genome shotgun (WGS) entry which is preliminary data.</text>
</comment>
<comment type="subcellular location">
    <subcellularLocation>
        <location evidence="1">Cytoplasm</location>
        <location evidence="1">Cytoskeleton</location>
    </subcellularLocation>
</comment>
<accession>A0AAD3T706</accession>
<dbReference type="PANTHER" id="PTHR11977:SF138">
    <property type="entry name" value="VILLIN-4"/>
    <property type="match status" value="1"/>
</dbReference>
<gene>
    <name evidence="9" type="ORF">Nepgr_025584</name>
</gene>
<dbReference type="FunFam" id="3.40.20.10:FF:000002">
    <property type="entry name" value="Gelsolin"/>
    <property type="match status" value="1"/>
</dbReference>
<dbReference type="Proteomes" id="UP001279734">
    <property type="component" value="Unassembled WGS sequence"/>
</dbReference>
<dbReference type="CDD" id="cd11290">
    <property type="entry name" value="gelsolin_S1_like"/>
    <property type="match status" value="1"/>
</dbReference>
<keyword evidence="5" id="KW-0106">Calcium</keyword>
<dbReference type="InterPro" id="IPR007123">
    <property type="entry name" value="Gelsolin-like_dom"/>
</dbReference>
<keyword evidence="6" id="KW-0009">Actin-binding</keyword>
<keyword evidence="4" id="KW-0677">Repeat</keyword>
<dbReference type="FunFam" id="3.40.20.10:FF:000028">
    <property type="entry name" value="Villin-like 1"/>
    <property type="match status" value="1"/>
</dbReference>
<feature type="domain" description="Gelsolin-like" evidence="8">
    <location>
        <begin position="31"/>
        <end position="111"/>
    </location>
</feature>
<dbReference type="GO" id="GO:0005856">
    <property type="term" value="C:cytoskeleton"/>
    <property type="evidence" value="ECO:0007669"/>
    <property type="project" value="UniProtKB-SubCell"/>
</dbReference>
<dbReference type="GO" id="GO:0051014">
    <property type="term" value="P:actin filament severing"/>
    <property type="evidence" value="ECO:0007669"/>
    <property type="project" value="UniProtKB-ARBA"/>
</dbReference>
<dbReference type="CDD" id="cd11288">
    <property type="entry name" value="gelsolin_S5_like"/>
    <property type="match status" value="1"/>
</dbReference>
<dbReference type="Gene3D" id="3.40.20.10">
    <property type="entry name" value="Severin"/>
    <property type="match status" value="5"/>
</dbReference>
<comment type="similarity">
    <text evidence="2">Belongs to the villin/gelsolin family.</text>
</comment>
<keyword evidence="3" id="KW-0963">Cytoplasm</keyword>
<feature type="domain" description="Gelsolin-like" evidence="8">
    <location>
        <begin position="411"/>
        <end position="481"/>
    </location>
</feature>
<dbReference type="AlphaFoldDB" id="A0AAD3T706"/>
<evidence type="ECO:0000256" key="4">
    <source>
        <dbReference type="ARBA" id="ARBA00022737"/>
    </source>
</evidence>
<evidence type="ECO:0000256" key="3">
    <source>
        <dbReference type="ARBA" id="ARBA00022490"/>
    </source>
</evidence>
<dbReference type="SUPFAM" id="SSF55753">
    <property type="entry name" value="Actin depolymerizing proteins"/>
    <property type="match status" value="4"/>
</dbReference>
<evidence type="ECO:0000256" key="6">
    <source>
        <dbReference type="ARBA" id="ARBA00023203"/>
    </source>
</evidence>
<dbReference type="FunFam" id="3.40.20.10:FF:000039">
    <property type="entry name" value="Villin-4"/>
    <property type="match status" value="1"/>
</dbReference>
<dbReference type="InterPro" id="IPR007122">
    <property type="entry name" value="Villin/Gelsolin"/>
</dbReference>
<evidence type="ECO:0000256" key="7">
    <source>
        <dbReference type="ARBA" id="ARBA00023212"/>
    </source>
</evidence>
<evidence type="ECO:0000256" key="5">
    <source>
        <dbReference type="ARBA" id="ARBA00022837"/>
    </source>
</evidence>
<organism evidence="9 10">
    <name type="scientific">Nepenthes gracilis</name>
    <name type="common">Slender pitcher plant</name>
    <dbReference type="NCBI Taxonomy" id="150966"/>
    <lineage>
        <taxon>Eukaryota</taxon>
        <taxon>Viridiplantae</taxon>
        <taxon>Streptophyta</taxon>
        <taxon>Embryophyta</taxon>
        <taxon>Tracheophyta</taxon>
        <taxon>Spermatophyta</taxon>
        <taxon>Magnoliopsida</taxon>
        <taxon>eudicotyledons</taxon>
        <taxon>Gunneridae</taxon>
        <taxon>Pentapetalae</taxon>
        <taxon>Caryophyllales</taxon>
        <taxon>Nepenthaceae</taxon>
        <taxon>Nepenthes</taxon>
    </lineage>
</organism>
<evidence type="ECO:0000259" key="8">
    <source>
        <dbReference type="Pfam" id="PF00626"/>
    </source>
</evidence>
<dbReference type="Pfam" id="PF00626">
    <property type="entry name" value="Gelsolin"/>
    <property type="match status" value="4"/>
</dbReference>
<dbReference type="EMBL" id="BSYO01000026">
    <property type="protein sequence ID" value="GMH23741.1"/>
    <property type="molecule type" value="Genomic_DNA"/>
</dbReference>